<dbReference type="InterPro" id="IPR000847">
    <property type="entry name" value="LysR_HTH_N"/>
</dbReference>
<dbReference type="PANTHER" id="PTHR30537">
    <property type="entry name" value="HTH-TYPE TRANSCRIPTIONAL REGULATOR"/>
    <property type="match status" value="1"/>
</dbReference>
<evidence type="ECO:0000256" key="3">
    <source>
        <dbReference type="ARBA" id="ARBA00023125"/>
    </source>
</evidence>
<protein>
    <recommendedName>
        <fullName evidence="5">HTH lysR-type domain-containing protein</fullName>
    </recommendedName>
</protein>
<dbReference type="Proteomes" id="UP000264719">
    <property type="component" value="Unassembled WGS sequence"/>
</dbReference>
<dbReference type="Pfam" id="PF00126">
    <property type="entry name" value="HTH_1"/>
    <property type="match status" value="1"/>
</dbReference>
<dbReference type="PROSITE" id="PS50931">
    <property type="entry name" value="HTH_LYSR"/>
    <property type="match status" value="1"/>
</dbReference>
<dbReference type="EMBL" id="DMVW01000171">
    <property type="protein sequence ID" value="HAR53725.1"/>
    <property type="molecule type" value="Genomic_DNA"/>
</dbReference>
<dbReference type="PRINTS" id="PR00039">
    <property type="entry name" value="HTHLYSR"/>
</dbReference>
<accession>A0A348WGR3</accession>
<evidence type="ECO:0000256" key="2">
    <source>
        <dbReference type="ARBA" id="ARBA00023015"/>
    </source>
</evidence>
<dbReference type="Gene3D" id="3.40.190.10">
    <property type="entry name" value="Periplasmic binding protein-like II"/>
    <property type="match status" value="2"/>
</dbReference>
<dbReference type="GO" id="GO:0043565">
    <property type="term" value="F:sequence-specific DNA binding"/>
    <property type="evidence" value="ECO:0007669"/>
    <property type="project" value="TreeGrafter"/>
</dbReference>
<dbReference type="InterPro" id="IPR036388">
    <property type="entry name" value="WH-like_DNA-bd_sf"/>
</dbReference>
<comment type="caution">
    <text evidence="6">The sequence shown here is derived from an EMBL/GenBank/DDBJ whole genome shotgun (WGS) entry which is preliminary data.</text>
</comment>
<dbReference type="SUPFAM" id="SSF53850">
    <property type="entry name" value="Periplasmic binding protein-like II"/>
    <property type="match status" value="1"/>
</dbReference>
<dbReference type="GO" id="GO:0006351">
    <property type="term" value="P:DNA-templated transcription"/>
    <property type="evidence" value="ECO:0007669"/>
    <property type="project" value="TreeGrafter"/>
</dbReference>
<dbReference type="Gene3D" id="1.10.10.10">
    <property type="entry name" value="Winged helix-like DNA-binding domain superfamily/Winged helix DNA-binding domain"/>
    <property type="match status" value="1"/>
</dbReference>
<dbReference type="FunFam" id="1.10.10.10:FF:000038">
    <property type="entry name" value="Glycine cleavage system transcriptional activator"/>
    <property type="match status" value="1"/>
</dbReference>
<sequence length="295" mass="32384">MKIGRKWVSLNALQTFEAAARHEHMGRAAAELNVTQSAVSHQVRALETALGIALFDRRGRRIELNAAGERLLQSIQSGFDEISATALSLTADRYAGQVSLAVPVSLMVEWLNPKLAEFLDLYPNLTLRLSYSDRAMTLLPADVDMAIVFSAHVFPGFRVTPFMQTEIFPVCAPELARGGLPLDPAILRKSTIIHEDNGETWAHWFAHRGLEQFRPSRDIYAGSHHDAMAFARRGAGFAMSDWFLGGATLRAGGLVQAFGPGTMKTDGYFLVTRTTATPDSAATALADWLLREVSR</sequence>
<feature type="domain" description="HTH lysR-type" evidence="5">
    <location>
        <begin position="8"/>
        <end position="65"/>
    </location>
</feature>
<proteinExistence type="inferred from homology"/>
<dbReference type="SUPFAM" id="SSF46785">
    <property type="entry name" value="Winged helix' DNA-binding domain"/>
    <property type="match status" value="1"/>
</dbReference>
<feature type="non-terminal residue" evidence="6">
    <location>
        <position position="295"/>
    </location>
</feature>
<gene>
    <name evidence="6" type="ORF">DCS45_17890</name>
</gene>
<dbReference type="AlphaFoldDB" id="A0A348WGR3"/>
<keyword evidence="2" id="KW-0805">Transcription regulation</keyword>
<dbReference type="PANTHER" id="PTHR30537:SF74">
    <property type="entry name" value="HTH-TYPE TRANSCRIPTIONAL REGULATOR TRPI"/>
    <property type="match status" value="1"/>
</dbReference>
<evidence type="ECO:0000259" key="5">
    <source>
        <dbReference type="PROSITE" id="PS50931"/>
    </source>
</evidence>
<evidence type="ECO:0000256" key="1">
    <source>
        <dbReference type="ARBA" id="ARBA00009437"/>
    </source>
</evidence>
<comment type="similarity">
    <text evidence="1">Belongs to the LysR transcriptional regulatory family.</text>
</comment>
<dbReference type="Pfam" id="PF03466">
    <property type="entry name" value="LysR_substrate"/>
    <property type="match status" value="1"/>
</dbReference>
<dbReference type="InterPro" id="IPR005119">
    <property type="entry name" value="LysR_subst-bd"/>
</dbReference>
<reference evidence="6 7" key="1">
    <citation type="journal article" date="2018" name="Nat. Biotechnol.">
        <title>A standardized bacterial taxonomy based on genome phylogeny substantially revises the tree of life.</title>
        <authorList>
            <person name="Parks D.H."/>
            <person name="Chuvochina M."/>
            <person name="Waite D.W."/>
            <person name="Rinke C."/>
            <person name="Skarshewski A."/>
            <person name="Chaumeil P.A."/>
            <person name="Hugenholtz P."/>
        </authorList>
    </citation>
    <scope>NUCLEOTIDE SEQUENCE [LARGE SCALE GENOMIC DNA]</scope>
    <source>
        <strain evidence="6">UBA9169</strain>
    </source>
</reference>
<evidence type="ECO:0000313" key="7">
    <source>
        <dbReference type="Proteomes" id="UP000264719"/>
    </source>
</evidence>
<dbReference type="InterPro" id="IPR036390">
    <property type="entry name" value="WH_DNA-bd_sf"/>
</dbReference>
<evidence type="ECO:0000313" key="6">
    <source>
        <dbReference type="EMBL" id="HAR53725.1"/>
    </source>
</evidence>
<evidence type="ECO:0000256" key="4">
    <source>
        <dbReference type="ARBA" id="ARBA00023163"/>
    </source>
</evidence>
<keyword evidence="4" id="KW-0804">Transcription</keyword>
<dbReference type="InterPro" id="IPR058163">
    <property type="entry name" value="LysR-type_TF_proteobact-type"/>
</dbReference>
<keyword evidence="3" id="KW-0238">DNA-binding</keyword>
<dbReference type="GO" id="GO:0003700">
    <property type="term" value="F:DNA-binding transcription factor activity"/>
    <property type="evidence" value="ECO:0007669"/>
    <property type="project" value="InterPro"/>
</dbReference>
<organism evidence="6 7">
    <name type="scientific">Roseovarius nubinhibens</name>
    <dbReference type="NCBI Taxonomy" id="314263"/>
    <lineage>
        <taxon>Bacteria</taxon>
        <taxon>Pseudomonadati</taxon>
        <taxon>Pseudomonadota</taxon>
        <taxon>Alphaproteobacteria</taxon>
        <taxon>Rhodobacterales</taxon>
        <taxon>Roseobacteraceae</taxon>
        <taxon>Roseovarius</taxon>
    </lineage>
</organism>
<name>A0A348WGR3_9RHOB</name>